<evidence type="ECO:0000313" key="5">
    <source>
        <dbReference type="Proteomes" id="UP000051254"/>
    </source>
</evidence>
<dbReference type="RefSeq" id="WP_057665965.1">
    <property type="nucleotide sequence ID" value="NZ_JACIUV010000002.1"/>
</dbReference>
<dbReference type="InterPro" id="IPR001498">
    <property type="entry name" value="Impact_N"/>
</dbReference>
<comment type="caution">
    <text evidence="4">The sequence shown here is derived from an EMBL/GenBank/DDBJ whole genome shotgun (WGS) entry which is preliminary data.</text>
</comment>
<dbReference type="OrthoDB" id="9813771at2"/>
<reference evidence="4 5" key="1">
    <citation type="submission" date="2015-05" db="EMBL/GenBank/DDBJ databases">
        <title>Genome sequencing and analysis of members of genus Stenotrophomonas.</title>
        <authorList>
            <person name="Patil P.P."/>
            <person name="Midha S."/>
            <person name="Patil P.B."/>
        </authorList>
    </citation>
    <scope>NUCLEOTIDE SEQUENCE [LARGE SCALE GENOMIC DNA]</scope>
    <source>
        <strain evidence="4 5">DSM 17805</strain>
    </source>
</reference>
<dbReference type="Gene3D" id="3.30.230.30">
    <property type="entry name" value="Impact, N-terminal domain"/>
    <property type="match status" value="1"/>
</dbReference>
<organism evidence="4 5">
    <name type="scientific">Stenotrophomonas koreensis</name>
    <dbReference type="NCBI Taxonomy" id="266128"/>
    <lineage>
        <taxon>Bacteria</taxon>
        <taxon>Pseudomonadati</taxon>
        <taxon>Pseudomonadota</taxon>
        <taxon>Gammaproteobacteria</taxon>
        <taxon>Lysobacterales</taxon>
        <taxon>Lysobacteraceae</taxon>
        <taxon>Stenotrophomonas</taxon>
    </lineage>
</organism>
<dbReference type="InterPro" id="IPR035647">
    <property type="entry name" value="EFG_III/V"/>
</dbReference>
<feature type="domain" description="Impact N-terminal" evidence="2">
    <location>
        <begin position="19"/>
        <end position="119"/>
    </location>
</feature>
<comment type="similarity">
    <text evidence="1">Belongs to the IMPACT family.</text>
</comment>
<dbReference type="InterPro" id="IPR036956">
    <property type="entry name" value="Impact_N_sf"/>
</dbReference>
<gene>
    <name evidence="4" type="ORF">ABB25_08860</name>
</gene>
<dbReference type="InterPro" id="IPR015269">
    <property type="entry name" value="UPF0029_Impact_C"/>
</dbReference>
<evidence type="ECO:0000259" key="2">
    <source>
        <dbReference type="Pfam" id="PF01205"/>
    </source>
</evidence>
<accession>A0A0R0BUT0</accession>
<dbReference type="InterPro" id="IPR020568">
    <property type="entry name" value="Ribosomal_Su5_D2-typ_SF"/>
</dbReference>
<evidence type="ECO:0000256" key="1">
    <source>
        <dbReference type="ARBA" id="ARBA00007665"/>
    </source>
</evidence>
<evidence type="ECO:0000259" key="3">
    <source>
        <dbReference type="Pfam" id="PF09186"/>
    </source>
</evidence>
<dbReference type="GO" id="GO:0005737">
    <property type="term" value="C:cytoplasm"/>
    <property type="evidence" value="ECO:0007669"/>
    <property type="project" value="TreeGrafter"/>
</dbReference>
<dbReference type="Pfam" id="PF09186">
    <property type="entry name" value="DUF1949"/>
    <property type="match status" value="1"/>
</dbReference>
<dbReference type="PANTHER" id="PTHR16301">
    <property type="entry name" value="IMPACT-RELATED"/>
    <property type="match status" value="1"/>
</dbReference>
<dbReference type="SUPFAM" id="SSF54980">
    <property type="entry name" value="EF-G C-terminal domain-like"/>
    <property type="match status" value="1"/>
</dbReference>
<feature type="domain" description="UPF0029" evidence="3">
    <location>
        <begin position="135"/>
        <end position="191"/>
    </location>
</feature>
<dbReference type="AlphaFoldDB" id="A0A0R0BUT0"/>
<protein>
    <submittedName>
        <fullName evidence="4">IMPACT family member in pol 5'region</fullName>
    </submittedName>
</protein>
<dbReference type="PANTHER" id="PTHR16301:SF20">
    <property type="entry name" value="IMPACT FAMILY MEMBER YIGZ"/>
    <property type="match status" value="1"/>
</dbReference>
<dbReference type="EMBL" id="LDJH01000013">
    <property type="protein sequence ID" value="KRG57914.1"/>
    <property type="molecule type" value="Genomic_DNA"/>
</dbReference>
<dbReference type="Gene3D" id="3.30.70.240">
    <property type="match status" value="1"/>
</dbReference>
<dbReference type="PATRIC" id="fig|266128.3.peg.638"/>
<dbReference type="GO" id="GO:0043168">
    <property type="term" value="F:anion binding"/>
    <property type="evidence" value="ECO:0007669"/>
    <property type="project" value="UniProtKB-ARBA"/>
</dbReference>
<keyword evidence="5" id="KW-1185">Reference proteome</keyword>
<dbReference type="Proteomes" id="UP000051254">
    <property type="component" value="Unassembled WGS sequence"/>
</dbReference>
<dbReference type="GO" id="GO:0006446">
    <property type="term" value="P:regulation of translational initiation"/>
    <property type="evidence" value="ECO:0007669"/>
    <property type="project" value="TreeGrafter"/>
</dbReference>
<dbReference type="GO" id="GO:0017111">
    <property type="term" value="F:ribonucleoside triphosphate phosphatase activity"/>
    <property type="evidence" value="ECO:0007669"/>
    <property type="project" value="UniProtKB-ARBA"/>
</dbReference>
<dbReference type="STRING" id="266128.ABB25_08860"/>
<evidence type="ECO:0000313" key="4">
    <source>
        <dbReference type="EMBL" id="KRG57914.1"/>
    </source>
</evidence>
<dbReference type="SUPFAM" id="SSF54211">
    <property type="entry name" value="Ribosomal protein S5 domain 2-like"/>
    <property type="match status" value="1"/>
</dbReference>
<dbReference type="InterPro" id="IPR023582">
    <property type="entry name" value="Impact"/>
</dbReference>
<sequence>MVAMPYTLAQPVQYELEVKHSRFLALASPVTNPDAALAFLREVSVADATHNCWAYRIGQEYRSSDDGEPAGTAGRPILAAIDGQGFDQVMVVVIRWYGGIKLGAGGLVRAYGGTAAECLRTAPRRELVHYCQAGVDCPFDELGLLHSALENHQAEKLSEHFTEQGVQLQIRLPAAQLSALTLRLRDGSRNRITLTCDESVNAR</sequence>
<name>A0A0R0BUT0_9GAMM</name>
<proteinExistence type="inferred from homology"/>
<dbReference type="Pfam" id="PF01205">
    <property type="entry name" value="Impact_N"/>
    <property type="match status" value="1"/>
</dbReference>
<dbReference type="GO" id="GO:0032561">
    <property type="term" value="F:guanyl ribonucleotide binding"/>
    <property type="evidence" value="ECO:0007669"/>
    <property type="project" value="UniProtKB-ARBA"/>
</dbReference>